<evidence type="ECO:0000256" key="3">
    <source>
        <dbReference type="RuleBase" id="RU000461"/>
    </source>
</evidence>
<dbReference type="PROSITE" id="PS00086">
    <property type="entry name" value="CYTOCHROME_P450"/>
    <property type="match status" value="1"/>
</dbReference>
<keyword evidence="3" id="KW-0560">Oxidoreductase</keyword>
<evidence type="ECO:0000313" key="5">
    <source>
        <dbReference type="Proteomes" id="UP001183127"/>
    </source>
</evidence>
<dbReference type="Pfam" id="PF00067">
    <property type="entry name" value="p450"/>
    <property type="match status" value="1"/>
</dbReference>
<sequence>MSINTAPDVEMDVLLEPVEQGAGGNRKIDGPSSILGTVRKLRKDALAALVEFNTTYGDLCRIKFGLKEQALIISHPEDIREVLSDRRGHYQKGGNRNFKEIDRFFTNSLFTSDGDFNKRQRKLLKPTFNPMLTDSFAVPMVNAAKEMMDAWEQQGLQQIDLKQAILQLTRRNICENVLGVEETFEDAARTIRECFEVANIVTMERARQIAPAPLWVPTPSNRRFLEAKERMLHLIERVIERHRVEQAPVRSMVQMFMAARYADNGEPMAHEQLLTECMTLCFGAYETSANTFTYAFHFLSKYPQVRARVIAEVDEVTQGRLPTIADVAKLGYTRKVLNETMRHYTPGSMLIRCAKQDTELAGNPVPAGTMIVLNIYFMHRHPDYWENPLAFDPDRFDAPVANPGVKQAFIPFGGGGRSCIGMGMAMMDGLLLLATVSQRYLLDNRLDAAEGAAPSLRRIVMGPESGVQVMLRKRGHH</sequence>
<dbReference type="InterPro" id="IPR002401">
    <property type="entry name" value="Cyt_P450_E_grp-I"/>
</dbReference>
<keyword evidence="3" id="KW-0479">Metal-binding</keyword>
<keyword evidence="3" id="KW-0408">Iron</keyword>
<dbReference type="RefSeq" id="WP_011536489.1">
    <property type="nucleotide sequence ID" value="NZ_CP132921.1"/>
</dbReference>
<dbReference type="InterPro" id="IPR036396">
    <property type="entry name" value="Cyt_P450_sf"/>
</dbReference>
<dbReference type="PANTHER" id="PTHR24305">
    <property type="entry name" value="CYTOCHROME P450"/>
    <property type="match status" value="1"/>
</dbReference>
<dbReference type="PRINTS" id="PR00385">
    <property type="entry name" value="P450"/>
</dbReference>
<gene>
    <name evidence="4" type="ORF">RAH46_02295</name>
</gene>
<dbReference type="EMBL" id="CP132921">
    <property type="protein sequence ID" value="WMW06179.1"/>
    <property type="molecule type" value="Genomic_DNA"/>
</dbReference>
<keyword evidence="3" id="KW-0349">Heme</keyword>
<dbReference type="PANTHER" id="PTHR24305:SF166">
    <property type="entry name" value="CYTOCHROME P450 12A4, MITOCHONDRIAL-RELATED"/>
    <property type="match status" value="1"/>
</dbReference>
<dbReference type="InterPro" id="IPR001128">
    <property type="entry name" value="Cyt_P450"/>
</dbReference>
<evidence type="ECO:0000313" key="4">
    <source>
        <dbReference type="EMBL" id="WMW06179.1"/>
    </source>
</evidence>
<reference evidence="4 5" key="1">
    <citation type="submission" date="2023-08" db="EMBL/GenBank/DDBJ databases">
        <title>Complete Genome Sequence of Pseudomonas entomophila TVIN A01.</title>
        <authorList>
            <person name="Shelke T."/>
            <person name="Mahar N.S."/>
            <person name="Gupta I."/>
            <person name="Gupta V."/>
        </authorList>
    </citation>
    <scope>NUCLEOTIDE SEQUENCE [LARGE SCALE GENOMIC DNA]</scope>
    <source>
        <strain evidence="4 5">TVIN-A01</strain>
    </source>
</reference>
<comment type="similarity">
    <text evidence="2 3">Belongs to the cytochrome P450 family.</text>
</comment>
<proteinExistence type="inferred from homology"/>
<accession>A0ABY9QS68</accession>
<dbReference type="InterPro" id="IPR050121">
    <property type="entry name" value="Cytochrome_P450_monoxygenase"/>
</dbReference>
<dbReference type="SUPFAM" id="SSF48264">
    <property type="entry name" value="Cytochrome P450"/>
    <property type="match status" value="1"/>
</dbReference>
<dbReference type="GeneID" id="32808431"/>
<dbReference type="InterPro" id="IPR017972">
    <property type="entry name" value="Cyt_P450_CS"/>
</dbReference>
<keyword evidence="3" id="KW-0503">Monooxygenase</keyword>
<protein>
    <submittedName>
        <fullName evidence="4">Cytochrome P450</fullName>
    </submittedName>
</protein>
<evidence type="ECO:0000256" key="1">
    <source>
        <dbReference type="ARBA" id="ARBA00001971"/>
    </source>
</evidence>
<dbReference type="Proteomes" id="UP001183127">
    <property type="component" value="Chromosome"/>
</dbReference>
<name>A0ABY9QS68_9PSED</name>
<organism evidence="4 5">
    <name type="scientific">Pseudomonas entomophila</name>
    <dbReference type="NCBI Taxonomy" id="312306"/>
    <lineage>
        <taxon>Bacteria</taxon>
        <taxon>Pseudomonadati</taxon>
        <taxon>Pseudomonadota</taxon>
        <taxon>Gammaproteobacteria</taxon>
        <taxon>Pseudomonadales</taxon>
        <taxon>Pseudomonadaceae</taxon>
        <taxon>Pseudomonas</taxon>
    </lineage>
</organism>
<dbReference type="Gene3D" id="1.10.630.10">
    <property type="entry name" value="Cytochrome P450"/>
    <property type="match status" value="1"/>
</dbReference>
<dbReference type="PRINTS" id="PR00463">
    <property type="entry name" value="EP450I"/>
</dbReference>
<evidence type="ECO:0000256" key="2">
    <source>
        <dbReference type="ARBA" id="ARBA00010617"/>
    </source>
</evidence>
<comment type="cofactor">
    <cofactor evidence="1">
        <name>heme</name>
        <dbReference type="ChEBI" id="CHEBI:30413"/>
    </cofactor>
</comment>
<keyword evidence="5" id="KW-1185">Reference proteome</keyword>